<name>A0AAN9J879_CLITE</name>
<dbReference type="SUPFAM" id="SSF74788">
    <property type="entry name" value="Cullin repeat-like"/>
    <property type="match status" value="1"/>
</dbReference>
<feature type="domain" description="Exocyst complex subunit Exo70 C-terminal" evidence="4">
    <location>
        <begin position="1"/>
        <end position="110"/>
    </location>
</feature>
<dbReference type="PANTHER" id="PTHR12542:SF7">
    <property type="entry name" value="EXOCYST SUBUNIT EXO70 FAMILY PROTEIN"/>
    <property type="match status" value="1"/>
</dbReference>
<gene>
    <name evidence="5" type="ORF">RJT34_17045</name>
</gene>
<evidence type="ECO:0000259" key="4">
    <source>
        <dbReference type="Pfam" id="PF03081"/>
    </source>
</evidence>
<keyword evidence="6" id="KW-1185">Reference proteome</keyword>
<dbReference type="PANTHER" id="PTHR12542">
    <property type="entry name" value="EXOCYST COMPLEX PROTEIN EXO70"/>
    <property type="match status" value="1"/>
</dbReference>
<protein>
    <recommendedName>
        <fullName evidence="3">Exocyst subunit Exo70 family protein</fullName>
    </recommendedName>
</protein>
<dbReference type="AlphaFoldDB" id="A0AAN9J879"/>
<dbReference type="GO" id="GO:0015031">
    <property type="term" value="P:protein transport"/>
    <property type="evidence" value="ECO:0007669"/>
    <property type="project" value="UniProtKB-KW"/>
</dbReference>
<dbReference type="Pfam" id="PF03081">
    <property type="entry name" value="Exo70_C"/>
    <property type="match status" value="1"/>
</dbReference>
<evidence type="ECO:0000313" key="5">
    <source>
        <dbReference type="EMBL" id="KAK7294162.1"/>
    </source>
</evidence>
<dbReference type="GO" id="GO:0006887">
    <property type="term" value="P:exocytosis"/>
    <property type="evidence" value="ECO:0007669"/>
    <property type="project" value="UniProtKB-KW"/>
</dbReference>
<dbReference type="InterPro" id="IPR046364">
    <property type="entry name" value="Exo70_C"/>
</dbReference>
<reference evidence="5 6" key="1">
    <citation type="submission" date="2024-01" db="EMBL/GenBank/DDBJ databases">
        <title>The genomes of 5 underutilized Papilionoideae crops provide insights into root nodulation and disease resistance.</title>
        <authorList>
            <person name="Yuan L."/>
        </authorList>
    </citation>
    <scope>NUCLEOTIDE SEQUENCE [LARGE SCALE GENOMIC DNA]</scope>
    <source>
        <strain evidence="5">LY-2023</strain>
        <tissue evidence="5">Leaf</tissue>
    </source>
</reference>
<comment type="function">
    <text evidence="3">Component of the exocyst complex.</text>
</comment>
<organism evidence="5 6">
    <name type="scientific">Clitoria ternatea</name>
    <name type="common">Butterfly pea</name>
    <dbReference type="NCBI Taxonomy" id="43366"/>
    <lineage>
        <taxon>Eukaryota</taxon>
        <taxon>Viridiplantae</taxon>
        <taxon>Streptophyta</taxon>
        <taxon>Embryophyta</taxon>
        <taxon>Tracheophyta</taxon>
        <taxon>Spermatophyta</taxon>
        <taxon>Magnoliopsida</taxon>
        <taxon>eudicotyledons</taxon>
        <taxon>Gunneridae</taxon>
        <taxon>Pentapetalae</taxon>
        <taxon>rosids</taxon>
        <taxon>fabids</taxon>
        <taxon>Fabales</taxon>
        <taxon>Fabaceae</taxon>
        <taxon>Papilionoideae</taxon>
        <taxon>50 kb inversion clade</taxon>
        <taxon>NPAAA clade</taxon>
        <taxon>indigoferoid/millettioid clade</taxon>
        <taxon>Phaseoleae</taxon>
        <taxon>Clitoria</taxon>
    </lineage>
</organism>
<sequence>MIGEDYLKKLTMKIRQAATIYEFVTWGRMLNCIREEELNPKHVSVSGLRERIKAFNGMLEKVHRTQAMWLVTDSKLRTELRICILQKLVPTYNSFVKRYGSNVKYSVMDLCKFVLELFQGSPASPELQEISTMGRRKFWCLVPLSNSSSHRAAQDLRNTLQTPAFVDMVVYLEWAVHKVSSENSLLF</sequence>
<dbReference type="GO" id="GO:0005546">
    <property type="term" value="F:phosphatidylinositol-4,5-bisphosphate binding"/>
    <property type="evidence" value="ECO:0007669"/>
    <property type="project" value="InterPro"/>
</dbReference>
<comment type="caution">
    <text evidence="5">The sequence shown here is derived from an EMBL/GenBank/DDBJ whole genome shotgun (WGS) entry which is preliminary data.</text>
</comment>
<keyword evidence="3" id="KW-0268">Exocytosis</keyword>
<evidence type="ECO:0000256" key="3">
    <source>
        <dbReference type="RuleBase" id="RU365026"/>
    </source>
</evidence>
<keyword evidence="3" id="KW-0653">Protein transport</keyword>
<evidence type="ECO:0000313" key="6">
    <source>
        <dbReference type="Proteomes" id="UP001359559"/>
    </source>
</evidence>
<evidence type="ECO:0000256" key="1">
    <source>
        <dbReference type="ARBA" id="ARBA00006756"/>
    </source>
</evidence>
<proteinExistence type="inferred from homology"/>
<dbReference type="GO" id="GO:0000145">
    <property type="term" value="C:exocyst"/>
    <property type="evidence" value="ECO:0007669"/>
    <property type="project" value="InterPro"/>
</dbReference>
<dbReference type="Proteomes" id="UP001359559">
    <property type="component" value="Unassembled WGS sequence"/>
</dbReference>
<keyword evidence="2 3" id="KW-0813">Transport</keyword>
<evidence type="ECO:0000256" key="2">
    <source>
        <dbReference type="ARBA" id="ARBA00022448"/>
    </source>
</evidence>
<comment type="similarity">
    <text evidence="1 3">Belongs to the EXO70 family.</text>
</comment>
<dbReference type="EMBL" id="JAYKXN010000004">
    <property type="protein sequence ID" value="KAK7294162.1"/>
    <property type="molecule type" value="Genomic_DNA"/>
</dbReference>
<dbReference type="InterPro" id="IPR016159">
    <property type="entry name" value="Cullin_repeat-like_dom_sf"/>
</dbReference>
<dbReference type="Gene3D" id="1.20.1280.170">
    <property type="entry name" value="Exocyst complex component Exo70"/>
    <property type="match status" value="1"/>
</dbReference>
<accession>A0AAN9J879</accession>
<dbReference type="InterPro" id="IPR004140">
    <property type="entry name" value="Exo70"/>
</dbReference>